<dbReference type="AlphaFoldDB" id="A0A927RJ63"/>
<organism evidence="1 2">
    <name type="scientific">Actinopolymorpha pittospori</name>
    <dbReference type="NCBI Taxonomy" id="648752"/>
    <lineage>
        <taxon>Bacteria</taxon>
        <taxon>Bacillati</taxon>
        <taxon>Actinomycetota</taxon>
        <taxon>Actinomycetes</taxon>
        <taxon>Propionibacteriales</taxon>
        <taxon>Actinopolymorphaceae</taxon>
        <taxon>Actinopolymorpha</taxon>
    </lineage>
</organism>
<proteinExistence type="predicted"/>
<reference evidence="1" key="1">
    <citation type="submission" date="2020-10" db="EMBL/GenBank/DDBJ databases">
        <title>Sequencing the genomes of 1000 actinobacteria strains.</title>
        <authorList>
            <person name="Klenk H.-P."/>
        </authorList>
    </citation>
    <scope>NUCLEOTIDE SEQUENCE</scope>
    <source>
        <strain evidence="1">DSM 45354</strain>
    </source>
</reference>
<name>A0A927RJ63_9ACTN</name>
<dbReference type="Proteomes" id="UP000638648">
    <property type="component" value="Unassembled WGS sequence"/>
</dbReference>
<gene>
    <name evidence="1" type="ORF">HEB94_002146</name>
</gene>
<sequence length="178" mass="20016">MEAELDLGRLLGRVGRVERIGSAASGLMVWRDLDLSIYCTGPDPGRDVAAALGELLGHPGIRAADYRDELGPRSPSGGEHDQRHYATLRYVAGDGEWWKIDLSFWTDAGPRDEFIDPAALQRRLTDETRLAILWIKDVLHRLDGYLREFAGIDVYDAVLNHGVRTPAEFEVYLARRRT</sequence>
<dbReference type="EMBL" id="JADBEM010000001">
    <property type="protein sequence ID" value="MBE1605298.1"/>
    <property type="molecule type" value="Genomic_DNA"/>
</dbReference>
<comment type="caution">
    <text evidence="1">The sequence shown here is derived from an EMBL/GenBank/DDBJ whole genome shotgun (WGS) entry which is preliminary data.</text>
</comment>
<evidence type="ECO:0000313" key="2">
    <source>
        <dbReference type="Proteomes" id="UP000638648"/>
    </source>
</evidence>
<keyword evidence="2" id="KW-1185">Reference proteome</keyword>
<evidence type="ECO:0008006" key="3">
    <source>
        <dbReference type="Google" id="ProtNLM"/>
    </source>
</evidence>
<protein>
    <recommendedName>
        <fullName evidence="3">Nucleotidyltransferase domain-containing protein</fullName>
    </recommendedName>
</protein>
<dbReference type="RefSeq" id="WP_192749661.1">
    <property type="nucleotide sequence ID" value="NZ_BAABJL010000001.1"/>
</dbReference>
<accession>A0A927RJ63</accession>
<evidence type="ECO:0000313" key="1">
    <source>
        <dbReference type="EMBL" id="MBE1605298.1"/>
    </source>
</evidence>